<evidence type="ECO:0000313" key="1">
    <source>
        <dbReference type="EMBL" id="KAJ9069746.1"/>
    </source>
</evidence>
<dbReference type="EC" id="2.7.1.137" evidence="1"/>
<proteinExistence type="predicted"/>
<reference evidence="1" key="1">
    <citation type="submission" date="2022-04" db="EMBL/GenBank/DDBJ databases">
        <title>Genome of the entomopathogenic fungus Entomophthora muscae.</title>
        <authorList>
            <person name="Elya C."/>
            <person name="Lovett B.R."/>
            <person name="Lee E."/>
            <person name="Macias A.M."/>
            <person name="Hajek A.E."/>
            <person name="De Bivort B.L."/>
            <person name="Kasson M.T."/>
            <person name="De Fine Licht H.H."/>
            <person name="Stajich J.E."/>
        </authorList>
    </citation>
    <scope>NUCLEOTIDE SEQUENCE</scope>
    <source>
        <strain evidence="1">Berkeley</strain>
    </source>
</reference>
<dbReference type="EMBL" id="QTSX02003611">
    <property type="protein sequence ID" value="KAJ9069746.1"/>
    <property type="molecule type" value="Genomic_DNA"/>
</dbReference>
<organism evidence="1 2">
    <name type="scientific">Entomophthora muscae</name>
    <dbReference type="NCBI Taxonomy" id="34485"/>
    <lineage>
        <taxon>Eukaryota</taxon>
        <taxon>Fungi</taxon>
        <taxon>Fungi incertae sedis</taxon>
        <taxon>Zoopagomycota</taxon>
        <taxon>Entomophthoromycotina</taxon>
        <taxon>Entomophthoromycetes</taxon>
        <taxon>Entomophthorales</taxon>
        <taxon>Entomophthoraceae</taxon>
        <taxon>Entomophthora</taxon>
    </lineage>
</organism>
<accession>A0ACC2T5G9</accession>
<protein>
    <submittedName>
        <fullName evidence="1">Phosphatidylinositol (PI) 3-kinase</fullName>
        <ecNumber evidence="1">2.7.1.137</ecNumber>
    </submittedName>
</protein>
<name>A0ACC2T5G9_9FUNG</name>
<dbReference type="Proteomes" id="UP001165960">
    <property type="component" value="Unassembled WGS sequence"/>
</dbReference>
<keyword evidence="1" id="KW-0808">Transferase</keyword>
<comment type="caution">
    <text evidence="1">The sequence shown here is derived from an EMBL/GenBank/DDBJ whole genome shotgun (WGS) entry which is preliminary data.</text>
</comment>
<evidence type="ECO:0000313" key="2">
    <source>
        <dbReference type="Proteomes" id="UP001165960"/>
    </source>
</evidence>
<keyword evidence="2" id="KW-1185">Reference proteome</keyword>
<sequence>MDYSRSTSNHMDSGGSRFKDFTFFFSSDVDLPLEVKICNLEGSRNPNSYSELVKDPDLRLKGLNQLGRKSDLYVECYVASDHCDSLTLPHRTRYKTFTHSWSWNEKLTLPVKIRNLPLDARLVVTVWDIVGPSKRAPVAGATLPLFSSNCKLRRGRQKLYLWPDKEGDSSAKCSTPAKPEGYDEIDRLEKLQKKQEAGDIPKVDWLDKLAVQAIDKIREKEIQKTNKHHLYIELPKFNFPLVFHETEASLPKGSSFRSTSSGPLGITAAVVDLEMFKDNLVEAKHRRLVRSHRADILDKELKPNADHRDHLNTVLKYPPARALTAEEKDLLWKFRFYLTQNKKALTKFLKGVVWSDPLESSQAAQLLESWAPVDVDDAIELLGPEFQNAAVRAYAVCQLQKACDDDLLLYLLQLVQALKFEQKDVPSSSQDSLAEFLIKRALKNPVLASRFFWYIKVERGDKKYGEVYSSIDAKFRRSIRRLPDGTLRLDALERQGQLVDCILNLARGIRQSKDPLFKKIEKLQNQFHDTKHGLHSLLPVPLPLDANVTVTGVVAEKCSIFKSNLLPIKLVFQTEAGDYPLMFKHGDDLRQDQLVIQIIMLMDNLMRKENLDLKLTPYKVLATGPDQGMIQFVPSQALASILQSSYSSLLAFLQQNNPDATAPLGVSPVVMDNYLRSCAGYCVITYLLGVGDRHLDNLMLTDDGRLFHIDFGYFLGRDPKPFPPPMKLCKEMIEAMGGSSSVQYTKFLTYCFVAFNSLRKSSSLILNLLSLMLDANIPDIAIEPDKAVMKVQEKFCLELTDEEANQHLRAIIQESVSALFPQVIETIHKWAQYWRK</sequence>
<gene>
    <name evidence="1" type="primary">VPS34_1</name>
    <name evidence="1" type="ORF">DSO57_1015430</name>
</gene>